<comment type="caution">
    <text evidence="1">The sequence shown here is derived from an EMBL/GenBank/DDBJ whole genome shotgun (WGS) entry which is preliminary data.</text>
</comment>
<dbReference type="EMBL" id="CAJOBH010277258">
    <property type="protein sequence ID" value="CAF5168702.1"/>
    <property type="molecule type" value="Genomic_DNA"/>
</dbReference>
<evidence type="ECO:0000313" key="3">
    <source>
        <dbReference type="Proteomes" id="UP000681720"/>
    </source>
</evidence>
<feature type="non-terminal residue" evidence="1">
    <location>
        <position position="1"/>
    </location>
</feature>
<dbReference type="AlphaFoldDB" id="A0A8S2SQ63"/>
<dbReference type="Proteomes" id="UP000681720">
    <property type="component" value="Unassembled WGS sequence"/>
</dbReference>
<protein>
    <submittedName>
        <fullName evidence="1">Uncharacterized protein</fullName>
    </submittedName>
</protein>
<dbReference type="EMBL" id="CAJOBJ010025785">
    <property type="protein sequence ID" value="CAF4243202.1"/>
    <property type="molecule type" value="Genomic_DNA"/>
</dbReference>
<sequence length="40" mass="4441">NAIYVLLGYGNDALAYKLPFASGYLYNPLQIVVEEFNDDG</sequence>
<proteinExistence type="predicted"/>
<accession>A0A8S2SQ63</accession>
<organism evidence="1 3">
    <name type="scientific">Rotaria magnacalcarata</name>
    <dbReference type="NCBI Taxonomy" id="392030"/>
    <lineage>
        <taxon>Eukaryota</taxon>
        <taxon>Metazoa</taxon>
        <taxon>Spiralia</taxon>
        <taxon>Gnathifera</taxon>
        <taxon>Rotifera</taxon>
        <taxon>Eurotatoria</taxon>
        <taxon>Bdelloidea</taxon>
        <taxon>Philodinida</taxon>
        <taxon>Philodinidae</taxon>
        <taxon>Rotaria</taxon>
    </lineage>
</organism>
<evidence type="ECO:0000313" key="2">
    <source>
        <dbReference type="EMBL" id="CAF5168702.1"/>
    </source>
</evidence>
<evidence type="ECO:0000313" key="1">
    <source>
        <dbReference type="EMBL" id="CAF4243202.1"/>
    </source>
</evidence>
<gene>
    <name evidence="2" type="ORF">BYL167_LOCUS76697</name>
    <name evidence="1" type="ORF">GIL414_LOCUS23355</name>
</gene>
<dbReference type="Proteomes" id="UP000681967">
    <property type="component" value="Unassembled WGS sequence"/>
</dbReference>
<name>A0A8S2SQ63_9BILA</name>
<reference evidence="1" key="1">
    <citation type="submission" date="2021-02" db="EMBL/GenBank/DDBJ databases">
        <authorList>
            <person name="Nowell W R."/>
        </authorList>
    </citation>
    <scope>NUCLEOTIDE SEQUENCE</scope>
</reference>